<dbReference type="SMART" id="SM00917">
    <property type="entry name" value="LeuA_dimer"/>
    <property type="match status" value="1"/>
</dbReference>
<feature type="binding site" evidence="10">
    <location>
        <position position="246"/>
    </location>
    <ligand>
        <name>Mg(2+)</name>
        <dbReference type="ChEBI" id="CHEBI:18420"/>
    </ligand>
</feature>
<evidence type="ECO:0000313" key="12">
    <source>
        <dbReference type="EMBL" id="RMA82758.1"/>
    </source>
</evidence>
<keyword evidence="6 10" id="KW-0028">Amino-acid biosynthesis</keyword>
<dbReference type="GO" id="GO:0003852">
    <property type="term" value="F:2-isopropylmalate synthase activity"/>
    <property type="evidence" value="ECO:0007669"/>
    <property type="project" value="UniProtKB-UniRule"/>
</dbReference>
<accession>A0A3M0AJ70</accession>
<evidence type="ECO:0000256" key="7">
    <source>
        <dbReference type="ARBA" id="ARBA00022679"/>
    </source>
</evidence>
<dbReference type="PROSITE" id="PS00816">
    <property type="entry name" value="AIPM_HOMOCIT_SYNTH_2"/>
    <property type="match status" value="1"/>
</dbReference>
<name>A0A3M0AJ70_9GAMM</name>
<dbReference type="AlphaFoldDB" id="A0A3M0AJ70"/>
<proteinExistence type="inferred from homology"/>
<dbReference type="SUPFAM" id="SSF51569">
    <property type="entry name" value="Aldolase"/>
    <property type="match status" value="1"/>
</dbReference>
<comment type="subunit">
    <text evidence="10">Homodimer.</text>
</comment>
<dbReference type="SUPFAM" id="SSF89000">
    <property type="entry name" value="post-HMGL domain-like"/>
    <property type="match status" value="1"/>
</dbReference>
<comment type="catalytic activity">
    <reaction evidence="1 10">
        <text>3-methyl-2-oxobutanoate + acetyl-CoA + H2O = (2S)-2-isopropylmalate + CoA + H(+)</text>
        <dbReference type="Rhea" id="RHEA:21524"/>
        <dbReference type="ChEBI" id="CHEBI:1178"/>
        <dbReference type="ChEBI" id="CHEBI:11851"/>
        <dbReference type="ChEBI" id="CHEBI:15377"/>
        <dbReference type="ChEBI" id="CHEBI:15378"/>
        <dbReference type="ChEBI" id="CHEBI:57287"/>
        <dbReference type="ChEBI" id="CHEBI:57288"/>
        <dbReference type="EC" id="2.3.3.13"/>
    </reaction>
</comment>
<dbReference type="GO" id="GO:0003985">
    <property type="term" value="F:acetyl-CoA C-acetyltransferase activity"/>
    <property type="evidence" value="ECO:0007669"/>
    <property type="project" value="UniProtKB-UniRule"/>
</dbReference>
<keyword evidence="10" id="KW-0460">Magnesium</keyword>
<feature type="binding site" evidence="10">
    <location>
        <position position="40"/>
    </location>
    <ligand>
        <name>Mg(2+)</name>
        <dbReference type="ChEBI" id="CHEBI:18420"/>
    </ligand>
</feature>
<evidence type="ECO:0000256" key="6">
    <source>
        <dbReference type="ARBA" id="ARBA00022605"/>
    </source>
</evidence>
<dbReference type="GO" id="GO:0005737">
    <property type="term" value="C:cytoplasm"/>
    <property type="evidence" value="ECO:0007669"/>
    <property type="project" value="UniProtKB-SubCell"/>
</dbReference>
<dbReference type="GO" id="GO:0000287">
    <property type="term" value="F:magnesium ion binding"/>
    <property type="evidence" value="ECO:0007669"/>
    <property type="project" value="UniProtKB-UniRule"/>
</dbReference>
<dbReference type="PROSITE" id="PS00815">
    <property type="entry name" value="AIPM_HOMOCIT_SYNTH_1"/>
    <property type="match status" value="1"/>
</dbReference>
<feature type="domain" description="Pyruvate carboxyltransferase" evidence="11">
    <location>
        <begin position="31"/>
        <end position="305"/>
    </location>
</feature>
<dbReference type="InterPro" id="IPR002034">
    <property type="entry name" value="AIPM/Hcit_synth_CS"/>
</dbReference>
<keyword evidence="13" id="KW-1185">Reference proteome</keyword>
<feature type="binding site" evidence="10">
    <location>
        <position position="280"/>
    </location>
    <ligand>
        <name>Mg(2+)</name>
        <dbReference type="ChEBI" id="CHEBI:18420"/>
    </ligand>
</feature>
<dbReference type="EC" id="2.3.3.13" evidence="4 10"/>
<dbReference type="InterPro" id="IPR054692">
    <property type="entry name" value="LeuA-like_post-cat"/>
</dbReference>
<evidence type="ECO:0000256" key="9">
    <source>
        <dbReference type="ARBA" id="ARBA00023304"/>
    </source>
</evidence>
<gene>
    <name evidence="10" type="primary">leuA</name>
    <name evidence="12" type="ORF">DFR27_0719</name>
</gene>
<dbReference type="Pfam" id="PF00682">
    <property type="entry name" value="HMGL-like"/>
    <property type="match status" value="1"/>
</dbReference>
<keyword evidence="5 10" id="KW-0432">Leucine biosynthesis</keyword>
<comment type="caution">
    <text evidence="12">The sequence shown here is derived from an EMBL/GenBank/DDBJ whole genome shotgun (WGS) entry which is preliminary data.</text>
</comment>
<keyword evidence="8 10" id="KW-0479">Metal-binding</keyword>
<dbReference type="UniPathway" id="UPA00048">
    <property type="reaction ID" value="UER00070"/>
</dbReference>
<comment type="subcellular location">
    <subcellularLocation>
        <location evidence="10">Cytoplasm</location>
    </subcellularLocation>
</comment>
<evidence type="ECO:0000256" key="2">
    <source>
        <dbReference type="ARBA" id="ARBA00004689"/>
    </source>
</evidence>
<dbReference type="Gene3D" id="3.30.160.270">
    <property type="match status" value="1"/>
</dbReference>
<dbReference type="HAMAP" id="MF_00572">
    <property type="entry name" value="LeuA_type2"/>
    <property type="match status" value="1"/>
</dbReference>
<dbReference type="Pfam" id="PF08502">
    <property type="entry name" value="LeuA_dimer"/>
    <property type="match status" value="1"/>
</dbReference>
<organism evidence="12 13">
    <name type="scientific">Umboniibacter marinipuniceus</name>
    <dbReference type="NCBI Taxonomy" id="569599"/>
    <lineage>
        <taxon>Bacteria</taxon>
        <taxon>Pseudomonadati</taxon>
        <taxon>Pseudomonadota</taxon>
        <taxon>Gammaproteobacteria</taxon>
        <taxon>Cellvibrionales</taxon>
        <taxon>Cellvibrionaceae</taxon>
        <taxon>Umboniibacter</taxon>
    </lineage>
</organism>
<dbReference type="OrthoDB" id="9803573at2"/>
<dbReference type="RefSeq" id="WP_121876064.1">
    <property type="nucleotide sequence ID" value="NZ_REFJ01000001.1"/>
</dbReference>
<dbReference type="InterPro" id="IPR005668">
    <property type="entry name" value="IPM_Synthase"/>
</dbReference>
<evidence type="ECO:0000256" key="4">
    <source>
        <dbReference type="ARBA" id="ARBA00012973"/>
    </source>
</evidence>
<comment type="pathway">
    <text evidence="2 10">Amino-acid biosynthesis; L-leucine biosynthesis; L-leucine from 3-methyl-2-oxobutanoate: step 1/4.</text>
</comment>
<evidence type="ECO:0000313" key="13">
    <source>
        <dbReference type="Proteomes" id="UP000267187"/>
    </source>
</evidence>
<dbReference type="NCBIfam" id="TIGR00970">
    <property type="entry name" value="leuA_yeast"/>
    <property type="match status" value="1"/>
</dbReference>
<dbReference type="EMBL" id="REFJ01000001">
    <property type="protein sequence ID" value="RMA82758.1"/>
    <property type="molecule type" value="Genomic_DNA"/>
</dbReference>
<dbReference type="SUPFAM" id="SSF110921">
    <property type="entry name" value="2-isopropylmalate synthase LeuA, allosteric (dimerisation) domain"/>
    <property type="match status" value="1"/>
</dbReference>
<evidence type="ECO:0000259" key="11">
    <source>
        <dbReference type="PROSITE" id="PS50991"/>
    </source>
</evidence>
<evidence type="ECO:0000256" key="3">
    <source>
        <dbReference type="ARBA" id="ARBA00009767"/>
    </source>
</evidence>
<reference evidence="12 13" key="1">
    <citation type="submission" date="2018-10" db="EMBL/GenBank/DDBJ databases">
        <title>Genomic Encyclopedia of Type Strains, Phase IV (KMG-IV): sequencing the most valuable type-strain genomes for metagenomic binning, comparative biology and taxonomic classification.</title>
        <authorList>
            <person name="Goeker M."/>
        </authorList>
    </citation>
    <scope>NUCLEOTIDE SEQUENCE [LARGE SCALE GENOMIC DNA]</scope>
    <source>
        <strain evidence="12 13">DSM 25080</strain>
    </source>
</reference>
<dbReference type="PROSITE" id="PS50991">
    <property type="entry name" value="PYR_CT"/>
    <property type="match status" value="1"/>
</dbReference>
<evidence type="ECO:0000256" key="5">
    <source>
        <dbReference type="ARBA" id="ARBA00022430"/>
    </source>
</evidence>
<dbReference type="InterPro" id="IPR000891">
    <property type="entry name" value="PYR_CT"/>
</dbReference>
<dbReference type="Pfam" id="PF22615">
    <property type="entry name" value="IPMS_D2"/>
    <property type="match status" value="1"/>
</dbReference>
<comment type="similarity">
    <text evidence="3 10">Belongs to the alpha-IPM synthase/homocitrate synthase family. LeuA type 2 subfamily.</text>
</comment>
<comment type="function">
    <text evidence="10">Catalyzes the condensation of the acetyl group of acetyl-CoA with 3-methyl-2-oxobutanoate (2-ketoisovalerate) to form 3-carboxy-3-hydroxy-4-methylpentanoate (2-isopropylmalate).</text>
</comment>
<feature type="binding site" evidence="10">
    <location>
        <position position="244"/>
    </location>
    <ligand>
        <name>Mg(2+)</name>
        <dbReference type="ChEBI" id="CHEBI:18420"/>
    </ligand>
</feature>
<keyword evidence="9 10" id="KW-0100">Branched-chain amino acid biosynthesis</keyword>
<dbReference type="NCBIfam" id="NF002991">
    <property type="entry name" value="PRK03739.1"/>
    <property type="match status" value="1"/>
</dbReference>
<evidence type="ECO:0000256" key="8">
    <source>
        <dbReference type="ARBA" id="ARBA00022723"/>
    </source>
</evidence>
<dbReference type="InterPro" id="IPR036230">
    <property type="entry name" value="LeuA_allosteric_dom_sf"/>
</dbReference>
<evidence type="ECO:0000256" key="10">
    <source>
        <dbReference type="HAMAP-Rule" id="MF_00572"/>
    </source>
</evidence>
<dbReference type="PANTHER" id="PTHR46911">
    <property type="match status" value="1"/>
</dbReference>
<keyword evidence="10" id="KW-0963">Cytoplasm</keyword>
<dbReference type="GO" id="GO:0009098">
    <property type="term" value="P:L-leucine biosynthetic process"/>
    <property type="evidence" value="ECO:0007669"/>
    <property type="project" value="UniProtKB-UniRule"/>
</dbReference>
<evidence type="ECO:0000256" key="1">
    <source>
        <dbReference type="ARBA" id="ARBA00000064"/>
    </source>
</evidence>
<comment type="cofactor">
    <cofactor evidence="10">
        <name>Mg(2+)</name>
        <dbReference type="ChEBI" id="CHEBI:18420"/>
    </cofactor>
</comment>
<dbReference type="InterPro" id="IPR013709">
    <property type="entry name" value="2-isopropylmalate_synth_dimer"/>
</dbReference>
<sequence length="552" mass="61322">MSGFNHQKYRPMPTFKLADRKWPDADLSHAPIWCSVDLRDGNQALIEPMSVEQKLEMFSSLVELGFKQIEIGFPSASQTEFEFCRRLIDENRIPADVTIQVLVQARKHLIDKTYEALSGVTKAIIHVYNSTSIVQREKVFKLDKAGIIDIAKQGAQWVMEGAVAYPQTQWQFQYSPESFTGTEVDFAVTVCNHVIDIWQPTPQRPCIINLPATVETNTPNVFADQIEYASRHLKHRQAVKLSVHTHNDRGCAVAASEMALLAGADRIEGTILGNGERTGNMDIITLAMNLYSQGIDPELNLGSIEQHLEVFERCTQLPRHPRHPWVGDLVYTAFSGSHQDAIKKCLAIQKDDQPWDIAYLPIDPADLGRDYEAVIRVNSQSGKGGIAYLLEREFGVRLPRWLQIKFSQIVQKVTDQSGREVSGELLYELLWQHFGSLANYQLTSYNIKNADEQTAIDALLKVNDEPLTIQATGGGALEALCLALSHSLDCQINIKQYHEHALQSAASAEAICYVEAEIDGVSSIGIGRSQDVMGAGFQAIISAVAHRAAAIA</sequence>
<dbReference type="Proteomes" id="UP000267187">
    <property type="component" value="Unassembled WGS sequence"/>
</dbReference>
<dbReference type="Gene3D" id="3.20.20.70">
    <property type="entry name" value="Aldolase class I"/>
    <property type="match status" value="1"/>
</dbReference>
<dbReference type="InterPro" id="IPR013785">
    <property type="entry name" value="Aldolase_TIM"/>
</dbReference>
<dbReference type="PANTHER" id="PTHR46911:SF1">
    <property type="entry name" value="2-ISOPROPYLMALATE SYNTHASE"/>
    <property type="match status" value="1"/>
</dbReference>
<dbReference type="CDD" id="cd07942">
    <property type="entry name" value="DRE_TIM_LeuA"/>
    <property type="match status" value="1"/>
</dbReference>
<feature type="region of interest" description="Regulatory domain" evidence="10">
    <location>
        <begin position="437"/>
        <end position="552"/>
    </location>
</feature>
<dbReference type="InterPro" id="IPR039371">
    <property type="entry name" value="LeuA_N_DRE-TIM"/>
</dbReference>
<keyword evidence="7 10" id="KW-0808">Transferase</keyword>
<protein>
    <recommendedName>
        <fullName evidence="4 10">2-isopropylmalate synthase</fullName>
        <ecNumber evidence="4 10">2.3.3.13</ecNumber>
    </recommendedName>
    <alternativeName>
        <fullName evidence="10">Alpha-IPM synthase</fullName>
    </alternativeName>
    <alternativeName>
        <fullName evidence="10">Alpha-isopropylmalate synthase</fullName>
    </alternativeName>
</protein>